<dbReference type="KEGG" id="cfc:CFLV_00835"/>
<reference evidence="1 2" key="1">
    <citation type="submission" date="2014-08" db="EMBL/GenBank/DDBJ databases">
        <title>Complete genome sequence of Corynebacterium flavescens OJ8(T)(=DSM 20296(T)), isolated from cheese.</title>
        <authorList>
            <person name="Ruckert C."/>
            <person name="Albersmeier A."/>
            <person name="Winkler A."/>
            <person name="Kalinowski J."/>
        </authorList>
    </citation>
    <scope>NUCLEOTIDE SEQUENCE [LARGE SCALE GENOMIC DNA]</scope>
    <source>
        <strain evidence="1 2">OJ8</strain>
    </source>
</reference>
<dbReference type="EMBL" id="CP009246">
    <property type="protein sequence ID" value="APT85890.1"/>
    <property type="molecule type" value="Genomic_DNA"/>
</dbReference>
<sequence length="123" mass="13131">MGRLPAMTKSIAHVSTERPGRYGKQLASHFSAKIEAWWDADSETGHCVFDREGARGTLDLAVDPGALVLDIDAAEEDLDGLENVVARHLVGFGKKDGLKVAFVRVDGSAGLSFAPEDLPAKRG</sequence>
<evidence type="ECO:0000313" key="1">
    <source>
        <dbReference type="EMBL" id="APT85890.1"/>
    </source>
</evidence>
<dbReference type="Proteomes" id="UP000185479">
    <property type="component" value="Chromosome"/>
</dbReference>
<name>A0A1L7CJ51_CORFL</name>
<evidence type="ECO:0008006" key="3">
    <source>
        <dbReference type="Google" id="ProtNLM"/>
    </source>
</evidence>
<dbReference type="Pfam" id="PF09981">
    <property type="entry name" value="DUF2218"/>
    <property type="match status" value="1"/>
</dbReference>
<dbReference type="STRING" id="28028.CFLV_00835"/>
<dbReference type="Gene3D" id="3.30.310.50">
    <property type="entry name" value="Alpha-D-phosphohexomutase, C-terminal domain"/>
    <property type="match status" value="1"/>
</dbReference>
<protein>
    <recommendedName>
        <fullName evidence="3">DUF2218 domain-containing protein</fullName>
    </recommendedName>
</protein>
<organism evidence="1 2">
    <name type="scientific">Corynebacterium flavescens</name>
    <dbReference type="NCBI Taxonomy" id="28028"/>
    <lineage>
        <taxon>Bacteria</taxon>
        <taxon>Bacillati</taxon>
        <taxon>Actinomycetota</taxon>
        <taxon>Actinomycetes</taxon>
        <taxon>Mycobacteriales</taxon>
        <taxon>Corynebacteriaceae</taxon>
        <taxon>Corynebacterium</taxon>
    </lineage>
</organism>
<evidence type="ECO:0000313" key="2">
    <source>
        <dbReference type="Proteomes" id="UP000185479"/>
    </source>
</evidence>
<accession>A0A1L7CJ51</accession>
<gene>
    <name evidence="1" type="ORF">CFLV_00835</name>
</gene>
<keyword evidence="2" id="KW-1185">Reference proteome</keyword>
<dbReference type="InterPro" id="IPR014543">
    <property type="entry name" value="UCP028291"/>
</dbReference>
<proteinExistence type="predicted"/>
<dbReference type="AlphaFoldDB" id="A0A1L7CJ51"/>